<dbReference type="EMBL" id="CP040736">
    <property type="protein sequence ID" value="QCX23603.1"/>
    <property type="molecule type" value="Genomic_DNA"/>
</dbReference>
<dbReference type="KEGG" id="lft:FG051_11995"/>
<dbReference type="PANTHER" id="PTHR33795:SF1">
    <property type="entry name" value="INSERTION ELEMENT IS150 PROTEIN INSJ"/>
    <property type="match status" value="1"/>
</dbReference>
<dbReference type="Proteomes" id="UP000310673">
    <property type="component" value="Chromosome"/>
</dbReference>
<evidence type="ECO:0000256" key="2">
    <source>
        <dbReference type="SAM" id="Coils"/>
    </source>
</evidence>
<evidence type="ECO:0000313" key="5">
    <source>
        <dbReference type="EMBL" id="QCX23650.1"/>
    </source>
</evidence>
<feature type="domain" description="Insertion element IS150 protein InsJ-like helix-turn-helix" evidence="3">
    <location>
        <begin position="138"/>
        <end position="189"/>
    </location>
</feature>
<dbReference type="InterPro" id="IPR052057">
    <property type="entry name" value="IS150/IS1296_orfA-like"/>
</dbReference>
<dbReference type="KEGG" id="lft:FG051_04790"/>
<dbReference type="EMBL" id="CP040736">
    <property type="protein sequence ID" value="QCX25684.1"/>
    <property type="molecule type" value="Genomic_DNA"/>
</dbReference>
<evidence type="ECO:0000313" key="9">
    <source>
        <dbReference type="EMBL" id="QCX25266.1"/>
    </source>
</evidence>
<gene>
    <name evidence="4" type="ORF">FG051_00105</name>
    <name evidence="5" type="ORF">FG051_00365</name>
    <name evidence="6" type="ORF">FG051_00710</name>
    <name evidence="7" type="ORF">FG051_02995</name>
    <name evidence="8" type="ORF">FG051_04790</name>
    <name evidence="9" type="ORF">FG051_09260</name>
    <name evidence="10" type="ORF">FG051_10395</name>
    <name evidence="11" type="ORF">FG051_11230</name>
    <name evidence="12" type="ORF">FG051_11530</name>
    <name evidence="13" type="ORF">FG051_11995</name>
    <name evidence="14" type="ORF">FG051_12650</name>
</gene>
<dbReference type="KEGG" id="lft:FG051_12650"/>
<evidence type="ECO:0000313" key="6">
    <source>
        <dbReference type="EMBL" id="QCX23708.1"/>
    </source>
</evidence>
<dbReference type="EMBL" id="CP040736">
    <property type="protein sequence ID" value="QCX24459.1"/>
    <property type="molecule type" value="Genomic_DNA"/>
</dbReference>
<dbReference type="EMBL" id="CP040736">
    <property type="protein sequence ID" value="QCX25469.1"/>
    <property type="molecule type" value="Genomic_DNA"/>
</dbReference>
<dbReference type="GO" id="GO:0043565">
    <property type="term" value="F:sequence-specific DNA binding"/>
    <property type="evidence" value="ECO:0007669"/>
    <property type="project" value="InterPro"/>
</dbReference>
<dbReference type="EMBL" id="CP040736">
    <property type="protein sequence ID" value="QCX25768.1"/>
    <property type="molecule type" value="Genomic_DNA"/>
</dbReference>
<dbReference type="EMBL" id="CP040736">
    <property type="protein sequence ID" value="QCX25629.1"/>
    <property type="molecule type" value="Genomic_DNA"/>
</dbReference>
<evidence type="ECO:0000313" key="10">
    <source>
        <dbReference type="EMBL" id="QCX25469.1"/>
    </source>
</evidence>
<dbReference type="Gene3D" id="1.10.10.10">
    <property type="entry name" value="Winged helix-like DNA-binding domain superfamily/Winged helix DNA-binding domain"/>
    <property type="match status" value="2"/>
</dbReference>
<name>A0A5B7T4H7_9LACO</name>
<dbReference type="InterPro" id="IPR055247">
    <property type="entry name" value="InsJ-like_HTH"/>
</dbReference>
<dbReference type="KEGG" id="lft:FG051_10395"/>
<dbReference type="KEGG" id="lft:FG051_00710"/>
<evidence type="ECO:0000313" key="13">
    <source>
        <dbReference type="EMBL" id="QCX25768.1"/>
    </source>
</evidence>
<dbReference type="KEGG" id="lft:FG051_11530"/>
<evidence type="ECO:0000313" key="7">
    <source>
        <dbReference type="EMBL" id="QCX24132.1"/>
    </source>
</evidence>
<dbReference type="EMBL" id="CP040736">
    <property type="protein sequence ID" value="QCX23708.1"/>
    <property type="molecule type" value="Genomic_DNA"/>
</dbReference>
<evidence type="ECO:0000313" key="15">
    <source>
        <dbReference type="Proteomes" id="UP000310673"/>
    </source>
</evidence>
<dbReference type="AlphaFoldDB" id="A0A5B7T4H7"/>
<dbReference type="EMBL" id="CP040736">
    <property type="protein sequence ID" value="QCX24132.1"/>
    <property type="molecule type" value="Genomic_DNA"/>
</dbReference>
<evidence type="ECO:0000313" key="8">
    <source>
        <dbReference type="EMBL" id="QCX24459.1"/>
    </source>
</evidence>
<sequence>MEIRRDFFMKKYESEFKIKTIKDYLKVKSKIIFTEYCRSIGVNPITVRGWLTLFQAYGEEGLIPQAPKKYSYETKIQAVSAYLNGEGTLKEISIKFKLRSPKQLRYWIIQYNNDKNLIKATPVRKKVVTMSKKTTLEERIEVVEYVTLHKHSYSEASEHFKVSYQQVRNWVLIVKKQGYSALADKRGRRGYIKEKNLTEVDKLKLENRQLKAELNKRNAIEAFEKKFEEIQRGE</sequence>
<comment type="similarity">
    <text evidence="1">Belongs to the IS150/IS1296 orfA family.</text>
</comment>
<evidence type="ECO:0000313" key="14">
    <source>
        <dbReference type="EMBL" id="QCX25891.1"/>
    </source>
</evidence>
<evidence type="ECO:0000313" key="4">
    <source>
        <dbReference type="EMBL" id="QCX23603.1"/>
    </source>
</evidence>
<dbReference type="STRING" id="1423818.FC88_GL002150"/>
<proteinExistence type="inferred from homology"/>
<feature type="domain" description="Insertion element IS150 protein InsJ-like helix-turn-helix" evidence="3">
    <location>
        <begin position="75"/>
        <end position="113"/>
    </location>
</feature>
<accession>A0A5B7T4H7</accession>
<dbReference type="EMBL" id="CP040736">
    <property type="protein sequence ID" value="QCX25266.1"/>
    <property type="molecule type" value="Genomic_DNA"/>
</dbReference>
<dbReference type="InterPro" id="IPR010921">
    <property type="entry name" value="Trp_repressor/repl_initiator"/>
</dbReference>
<protein>
    <submittedName>
        <fullName evidence="10">Transposase</fullName>
    </submittedName>
</protein>
<dbReference type="KEGG" id="lft:FG051_00365"/>
<reference evidence="10 15" key="1">
    <citation type="submission" date="2019-05" db="EMBL/GenBank/DDBJ databases">
        <title>Genome Sequence of Lactobacillus futsaii Y97, a Potential Probiotic Strain Isolated from the Futsai of Taiwan.</title>
        <authorList>
            <person name="Du X."/>
        </authorList>
    </citation>
    <scope>NUCLEOTIDE SEQUENCE [LARGE SCALE GENOMIC DNA]</scope>
    <source>
        <strain evidence="10 15">Y97</strain>
    </source>
</reference>
<dbReference type="KEGG" id="lft:FG051_11230"/>
<dbReference type="InterPro" id="IPR036388">
    <property type="entry name" value="WH-like_DNA-bd_sf"/>
</dbReference>
<evidence type="ECO:0000256" key="1">
    <source>
        <dbReference type="ARBA" id="ARBA00038232"/>
    </source>
</evidence>
<evidence type="ECO:0000259" key="3">
    <source>
        <dbReference type="Pfam" id="PF13518"/>
    </source>
</evidence>
<organism evidence="10 15">
    <name type="scientific">Companilactobacillus futsaii</name>
    <dbReference type="NCBI Taxonomy" id="938155"/>
    <lineage>
        <taxon>Bacteria</taxon>
        <taxon>Bacillati</taxon>
        <taxon>Bacillota</taxon>
        <taxon>Bacilli</taxon>
        <taxon>Lactobacillales</taxon>
        <taxon>Lactobacillaceae</taxon>
        <taxon>Companilactobacillus</taxon>
    </lineage>
</organism>
<dbReference type="KEGG" id="lft:FG051_09260"/>
<dbReference type="PANTHER" id="PTHR33795">
    <property type="entry name" value="INSERTION ELEMENT IS150 PROTEIN INSJ"/>
    <property type="match status" value="1"/>
</dbReference>
<keyword evidence="2" id="KW-0175">Coiled coil</keyword>
<dbReference type="KEGG" id="lft:FG051_00105"/>
<dbReference type="EMBL" id="CP040736">
    <property type="protein sequence ID" value="QCX23650.1"/>
    <property type="molecule type" value="Genomic_DNA"/>
</dbReference>
<feature type="coiled-coil region" evidence="2">
    <location>
        <begin position="193"/>
        <end position="220"/>
    </location>
</feature>
<dbReference type="Pfam" id="PF13518">
    <property type="entry name" value="HTH_28"/>
    <property type="match status" value="2"/>
</dbReference>
<evidence type="ECO:0000313" key="11">
    <source>
        <dbReference type="EMBL" id="QCX25629.1"/>
    </source>
</evidence>
<dbReference type="SUPFAM" id="SSF48295">
    <property type="entry name" value="TrpR-like"/>
    <property type="match status" value="2"/>
</dbReference>
<evidence type="ECO:0000313" key="12">
    <source>
        <dbReference type="EMBL" id="QCX25684.1"/>
    </source>
</evidence>
<dbReference type="EMBL" id="CP040736">
    <property type="protein sequence ID" value="QCX25891.1"/>
    <property type="molecule type" value="Genomic_DNA"/>
</dbReference>
<dbReference type="KEGG" id="lft:FG051_02995"/>